<dbReference type="EMBL" id="CACVBM020000899">
    <property type="protein sequence ID" value="CAA7024593.1"/>
    <property type="molecule type" value="Genomic_DNA"/>
</dbReference>
<dbReference type="OrthoDB" id="2095648at2759"/>
<proteinExistence type="predicted"/>
<dbReference type="Pfam" id="PF12937">
    <property type="entry name" value="F-box-like"/>
    <property type="match status" value="1"/>
</dbReference>
<dbReference type="InterPro" id="IPR001810">
    <property type="entry name" value="F-box_dom"/>
</dbReference>
<protein>
    <recommendedName>
        <fullName evidence="1">F-box domain-containing protein</fullName>
    </recommendedName>
</protein>
<evidence type="ECO:0000259" key="1">
    <source>
        <dbReference type="PROSITE" id="PS50181"/>
    </source>
</evidence>
<organism evidence="2 3">
    <name type="scientific">Microthlaspi erraticum</name>
    <dbReference type="NCBI Taxonomy" id="1685480"/>
    <lineage>
        <taxon>Eukaryota</taxon>
        <taxon>Viridiplantae</taxon>
        <taxon>Streptophyta</taxon>
        <taxon>Embryophyta</taxon>
        <taxon>Tracheophyta</taxon>
        <taxon>Spermatophyta</taxon>
        <taxon>Magnoliopsida</taxon>
        <taxon>eudicotyledons</taxon>
        <taxon>Gunneridae</taxon>
        <taxon>Pentapetalae</taxon>
        <taxon>rosids</taxon>
        <taxon>malvids</taxon>
        <taxon>Brassicales</taxon>
        <taxon>Brassicaceae</taxon>
        <taxon>Coluteocarpeae</taxon>
        <taxon>Microthlaspi</taxon>
    </lineage>
</organism>
<dbReference type="SMART" id="SM00256">
    <property type="entry name" value="FBOX"/>
    <property type="match status" value="1"/>
</dbReference>
<dbReference type="PANTHER" id="PTHR38926">
    <property type="entry name" value="F-BOX DOMAIN CONTAINING PROTEIN, EXPRESSED"/>
    <property type="match status" value="1"/>
</dbReference>
<dbReference type="AlphaFoldDB" id="A0A6D2IA50"/>
<sequence length="272" mass="30867">MATSSAPPQVKDEDPINWAELPSELMASILVRLSVVDILENAQKVCKPWRCVSKDRSIWRKVDMQNLRNGLNSGKYYLSNMCRQAIDRSDGGMVEINIGRFGTDSLLTYIADRSSNLRSLKFAMNVRITNEGLVLAVAKLPLLETLEISSLWFNLNLKAIGHSCPKLKTLKLNCSDCCRFEYKCDDDDALAIAESMPELRELQLLANRLTNTGLNAILDNCLHLEHLDLRQCLNINLSEGDMEKRCLERIKDFRRPNDSTADCPFYVAFSFR</sequence>
<dbReference type="InterPro" id="IPR036047">
    <property type="entry name" value="F-box-like_dom_sf"/>
</dbReference>
<dbReference type="Proteomes" id="UP000467841">
    <property type="component" value="Unassembled WGS sequence"/>
</dbReference>
<accession>A0A6D2IA50</accession>
<dbReference type="PROSITE" id="PS50181">
    <property type="entry name" value="FBOX"/>
    <property type="match status" value="1"/>
</dbReference>
<dbReference type="PANTHER" id="PTHR38926:SF2">
    <property type="entry name" value="F-BOX_LRR-REPEAT PROTEIN 21-RELATED"/>
    <property type="match status" value="1"/>
</dbReference>
<dbReference type="SUPFAM" id="SSF81383">
    <property type="entry name" value="F-box domain"/>
    <property type="match status" value="1"/>
</dbReference>
<gene>
    <name evidence="2" type="ORF">MERR_LOCUS11828</name>
</gene>
<dbReference type="CDD" id="cd22164">
    <property type="entry name" value="F-box_AtSKIP19-like"/>
    <property type="match status" value="1"/>
</dbReference>
<evidence type="ECO:0000313" key="3">
    <source>
        <dbReference type="Proteomes" id="UP000467841"/>
    </source>
</evidence>
<dbReference type="Gene3D" id="1.20.1280.50">
    <property type="match status" value="1"/>
</dbReference>
<dbReference type="InterPro" id="IPR032675">
    <property type="entry name" value="LRR_dom_sf"/>
</dbReference>
<name>A0A6D2IA50_9BRAS</name>
<comment type="caution">
    <text evidence="2">The sequence shown here is derived from an EMBL/GenBank/DDBJ whole genome shotgun (WGS) entry which is preliminary data.</text>
</comment>
<reference evidence="2" key="1">
    <citation type="submission" date="2020-01" db="EMBL/GenBank/DDBJ databases">
        <authorList>
            <person name="Mishra B."/>
        </authorList>
    </citation>
    <scope>NUCLEOTIDE SEQUENCE [LARGE SCALE GENOMIC DNA]</scope>
</reference>
<dbReference type="SUPFAM" id="SSF52047">
    <property type="entry name" value="RNI-like"/>
    <property type="match status" value="1"/>
</dbReference>
<dbReference type="Gene3D" id="3.80.10.10">
    <property type="entry name" value="Ribonuclease Inhibitor"/>
    <property type="match status" value="1"/>
</dbReference>
<keyword evidence="3" id="KW-1185">Reference proteome</keyword>
<evidence type="ECO:0000313" key="2">
    <source>
        <dbReference type="EMBL" id="CAA7024593.1"/>
    </source>
</evidence>
<feature type="domain" description="F-box" evidence="1">
    <location>
        <begin position="15"/>
        <end position="62"/>
    </location>
</feature>